<dbReference type="OrthoDB" id="4870716at2759"/>
<gene>
    <name evidence="3" type="ORF">BBA_10328</name>
</gene>
<feature type="chain" id="PRO_5003783819" evidence="2">
    <location>
        <begin position="18"/>
        <end position="292"/>
    </location>
</feature>
<feature type="compositionally biased region" description="Low complexity" evidence="1">
    <location>
        <begin position="92"/>
        <end position="103"/>
    </location>
</feature>
<protein>
    <submittedName>
        <fullName evidence="3">Uncharacterized protein</fullName>
    </submittedName>
</protein>
<evidence type="ECO:0000313" key="3">
    <source>
        <dbReference type="EMBL" id="EJP60723.1"/>
    </source>
</evidence>
<feature type="compositionally biased region" description="Polar residues" evidence="1">
    <location>
        <begin position="114"/>
        <end position="123"/>
    </location>
</feature>
<dbReference type="RefSeq" id="XP_008603647.1">
    <property type="nucleotide sequence ID" value="XM_008605425.1"/>
</dbReference>
<dbReference type="AlphaFoldDB" id="J5J1A9"/>
<sequence length="292" mass="31886">MRAATIVLASLMGHALAAPASACFEQKGAKSNTPAPGSRGDICIQASGKVFDACLKTRQRDEPGDSLRERCNKERDDAKKGCLNVQVQQPKTSTTQNTTATETGKPETLGDANGNETATPTSSPEDKLCINECCDGDDKYANILDCLAQNLNSTATELDQPTQPQEPERHKIVIQLSNSDNYEANKNELPPSYDKVASIVHGDKSLLFCGDKFSETVFCEPHVPVTQGTVDKLKALKDGVTVLSTKKSLALLYKERQDQLDQQREQQREQQQSENEGQLNLDPVVRAPARLI</sequence>
<dbReference type="InParanoid" id="J5J1A9"/>
<feature type="region of interest" description="Disordered" evidence="1">
    <location>
        <begin position="85"/>
        <end position="123"/>
    </location>
</feature>
<dbReference type="Proteomes" id="UP000002762">
    <property type="component" value="Unassembled WGS sequence"/>
</dbReference>
<evidence type="ECO:0000313" key="4">
    <source>
        <dbReference type="Proteomes" id="UP000002762"/>
    </source>
</evidence>
<dbReference type="HOGENOM" id="CLU_953124_0_0_1"/>
<evidence type="ECO:0000256" key="1">
    <source>
        <dbReference type="SAM" id="MobiDB-lite"/>
    </source>
</evidence>
<dbReference type="EMBL" id="JH725282">
    <property type="protein sequence ID" value="EJP60723.1"/>
    <property type="molecule type" value="Genomic_DNA"/>
</dbReference>
<dbReference type="GeneID" id="19893340"/>
<keyword evidence="2" id="KW-0732">Signal</keyword>
<evidence type="ECO:0000256" key="2">
    <source>
        <dbReference type="SAM" id="SignalP"/>
    </source>
</evidence>
<reference evidence="3 4" key="1">
    <citation type="journal article" date="2012" name="Sci. Rep.">
        <title>Genomic perspectives on the evolution of fungal entomopathogenicity in Beauveria bassiana.</title>
        <authorList>
            <person name="Xiao G."/>
            <person name="Ying S.H."/>
            <person name="Zheng P."/>
            <person name="Wang Z.L."/>
            <person name="Zhang S."/>
            <person name="Xie X.Q."/>
            <person name="Shang Y."/>
            <person name="St Leger R.J."/>
            <person name="Zhao G.P."/>
            <person name="Wang C."/>
            <person name="Feng M.G."/>
        </authorList>
    </citation>
    <scope>NUCLEOTIDE SEQUENCE [LARGE SCALE GENOMIC DNA]</scope>
    <source>
        <strain evidence="3 4">ARSEF 2860</strain>
    </source>
</reference>
<keyword evidence="4" id="KW-1185">Reference proteome</keyword>
<feature type="region of interest" description="Disordered" evidence="1">
    <location>
        <begin position="260"/>
        <end position="281"/>
    </location>
</feature>
<accession>J5J1A9</accession>
<name>J5J1A9_BEAB2</name>
<proteinExistence type="predicted"/>
<feature type="signal peptide" evidence="2">
    <location>
        <begin position="1"/>
        <end position="17"/>
    </location>
</feature>
<organism evidence="3 4">
    <name type="scientific">Beauveria bassiana (strain ARSEF 2860)</name>
    <name type="common">White muscardine disease fungus</name>
    <name type="synonym">Tritirachium shiotae</name>
    <dbReference type="NCBI Taxonomy" id="655819"/>
    <lineage>
        <taxon>Eukaryota</taxon>
        <taxon>Fungi</taxon>
        <taxon>Dikarya</taxon>
        <taxon>Ascomycota</taxon>
        <taxon>Pezizomycotina</taxon>
        <taxon>Sordariomycetes</taxon>
        <taxon>Hypocreomycetidae</taxon>
        <taxon>Hypocreales</taxon>
        <taxon>Cordycipitaceae</taxon>
        <taxon>Beauveria</taxon>
    </lineage>
</organism>